<name>A0A2R6XZE4_9BACL</name>
<sequence>MKDHVETTHHASVREGKTEHVGVVCRVSGERQGKMSLTLRRDLEKRMNRIEGQVRGIKGMIDQGAYCDDILHQITAAQSALSAVARLVLESHIKTCVLPRLKEDDADILPEFLKTIRAMIKSV</sequence>
<dbReference type="GO" id="GO:0046872">
    <property type="term" value="F:metal ion binding"/>
    <property type="evidence" value="ECO:0007669"/>
    <property type="project" value="InterPro"/>
</dbReference>
<evidence type="ECO:0000313" key="2">
    <source>
        <dbReference type="Proteomes" id="UP000244338"/>
    </source>
</evidence>
<dbReference type="AlphaFoldDB" id="A0A2R6XZE4"/>
<dbReference type="EMBL" id="PEBX01000072">
    <property type="protein sequence ID" value="PTQ55795.1"/>
    <property type="molecule type" value="Genomic_DNA"/>
</dbReference>
<dbReference type="GO" id="GO:0045892">
    <property type="term" value="P:negative regulation of DNA-templated transcription"/>
    <property type="evidence" value="ECO:0007669"/>
    <property type="project" value="UniProtKB-ARBA"/>
</dbReference>
<dbReference type="Gene3D" id="1.20.58.1000">
    <property type="entry name" value="Metal-sensitive repressor, helix protomer"/>
    <property type="match status" value="1"/>
</dbReference>
<dbReference type="Proteomes" id="UP000244338">
    <property type="component" value="Unassembled WGS sequence"/>
</dbReference>
<dbReference type="PANTHER" id="PTHR33677">
    <property type="entry name" value="TRANSCRIPTIONAL REPRESSOR FRMR-RELATED"/>
    <property type="match status" value="1"/>
</dbReference>
<protein>
    <submittedName>
        <fullName evidence="1">Repressor CsoR of the copZA operon</fullName>
    </submittedName>
</protein>
<dbReference type="InterPro" id="IPR038390">
    <property type="entry name" value="Metal_Tscrpt_repr_sf"/>
</dbReference>
<proteinExistence type="predicted"/>
<dbReference type="CDD" id="cd10152">
    <property type="entry name" value="SaCsoR-like_DUF156"/>
    <property type="match status" value="1"/>
</dbReference>
<dbReference type="GO" id="GO:0003677">
    <property type="term" value="F:DNA binding"/>
    <property type="evidence" value="ECO:0007669"/>
    <property type="project" value="InterPro"/>
</dbReference>
<dbReference type="PANTHER" id="PTHR33677:SF3">
    <property type="entry name" value="COPPER-SENSING TRANSCRIPTIONAL REPRESSOR RICR"/>
    <property type="match status" value="1"/>
</dbReference>
<reference evidence="2" key="1">
    <citation type="journal article" date="2018" name="Sci. Rep.">
        <title>Lignite coal burning seam in the remote Altai Mountains harbors a hydrogen-driven thermophilic microbial community.</title>
        <authorList>
            <person name="Kadnikov V.V."/>
            <person name="Mardanov A.V."/>
            <person name="Ivasenko D.A."/>
            <person name="Antsiferov D.V."/>
            <person name="Beletsky A.V."/>
            <person name="Karnachuk O.V."/>
            <person name="Ravin N.V."/>
        </authorList>
    </citation>
    <scope>NUCLEOTIDE SEQUENCE [LARGE SCALE GENOMIC DNA]</scope>
</reference>
<gene>
    <name evidence="1" type="ORF">BSOLF_1467</name>
</gene>
<dbReference type="InterPro" id="IPR003735">
    <property type="entry name" value="Metal_Tscrpt_repr"/>
</dbReference>
<dbReference type="Pfam" id="PF02583">
    <property type="entry name" value="Trns_repr_metal"/>
    <property type="match status" value="1"/>
</dbReference>
<organism evidence="1 2">
    <name type="scientific">Candidatus Carbonibacillus altaicus</name>
    <dbReference type="NCBI Taxonomy" id="2163959"/>
    <lineage>
        <taxon>Bacteria</taxon>
        <taxon>Bacillati</taxon>
        <taxon>Bacillota</taxon>
        <taxon>Bacilli</taxon>
        <taxon>Bacillales</taxon>
        <taxon>Candidatus Carbonibacillus</taxon>
    </lineage>
</organism>
<accession>A0A2R6XZE4</accession>
<evidence type="ECO:0000313" key="1">
    <source>
        <dbReference type="EMBL" id="PTQ55795.1"/>
    </source>
</evidence>
<comment type="caution">
    <text evidence="1">The sequence shown here is derived from an EMBL/GenBank/DDBJ whole genome shotgun (WGS) entry which is preliminary data.</text>
</comment>